<dbReference type="PANTHER" id="PTHR38663">
    <property type="match status" value="1"/>
</dbReference>
<feature type="region of interest" description="Disordered" evidence="1">
    <location>
        <begin position="1"/>
        <end position="52"/>
    </location>
</feature>
<organism evidence="2 3">
    <name type="scientific">Fragilariopsis cylindrus CCMP1102</name>
    <dbReference type="NCBI Taxonomy" id="635003"/>
    <lineage>
        <taxon>Eukaryota</taxon>
        <taxon>Sar</taxon>
        <taxon>Stramenopiles</taxon>
        <taxon>Ochrophyta</taxon>
        <taxon>Bacillariophyta</taxon>
        <taxon>Bacillariophyceae</taxon>
        <taxon>Bacillariophycidae</taxon>
        <taxon>Bacillariales</taxon>
        <taxon>Bacillariaceae</taxon>
        <taxon>Fragilariopsis</taxon>
    </lineage>
</organism>
<feature type="compositionally biased region" description="Basic and acidic residues" evidence="1">
    <location>
        <begin position="41"/>
        <end position="52"/>
    </location>
</feature>
<dbReference type="InParanoid" id="A0A1E7EL16"/>
<evidence type="ECO:0000313" key="3">
    <source>
        <dbReference type="Proteomes" id="UP000095751"/>
    </source>
</evidence>
<feature type="region of interest" description="Disordered" evidence="1">
    <location>
        <begin position="87"/>
        <end position="155"/>
    </location>
</feature>
<gene>
    <name evidence="2" type="ORF">FRACYDRAFT_254170</name>
</gene>
<dbReference type="EMBL" id="KV784405">
    <property type="protein sequence ID" value="OEU06619.1"/>
    <property type="molecule type" value="Genomic_DNA"/>
</dbReference>
<dbReference type="GO" id="GO:0016491">
    <property type="term" value="F:oxidoreductase activity"/>
    <property type="evidence" value="ECO:0007669"/>
    <property type="project" value="UniProtKB-KW"/>
</dbReference>
<dbReference type="SUPFAM" id="SSF51905">
    <property type="entry name" value="FAD/NAD(P)-binding domain"/>
    <property type="match status" value="1"/>
</dbReference>
<protein>
    <submittedName>
        <fullName evidence="2">Uncharacterized protein</fullName>
    </submittedName>
</protein>
<proteinExistence type="predicted"/>
<reference evidence="2 3" key="1">
    <citation type="submission" date="2016-09" db="EMBL/GenBank/DDBJ databases">
        <title>Extensive genetic diversity and differential bi-allelic expression allows diatom success in the polar Southern Ocean.</title>
        <authorList>
            <consortium name="DOE Joint Genome Institute"/>
            <person name="Mock T."/>
            <person name="Otillar R.P."/>
            <person name="Strauss J."/>
            <person name="Dupont C."/>
            <person name="Frickenhaus S."/>
            <person name="Maumus F."/>
            <person name="Mcmullan M."/>
            <person name="Sanges R."/>
            <person name="Schmutz J."/>
            <person name="Toseland A."/>
            <person name="Valas R."/>
            <person name="Veluchamy A."/>
            <person name="Ward B.J."/>
            <person name="Allen A."/>
            <person name="Barry K."/>
            <person name="Falciatore A."/>
            <person name="Ferrante M."/>
            <person name="Fortunato A.E."/>
            <person name="Gloeckner G."/>
            <person name="Gruber A."/>
            <person name="Hipkin R."/>
            <person name="Janech M."/>
            <person name="Kroth P."/>
            <person name="Leese F."/>
            <person name="Lindquist E."/>
            <person name="Lyon B.R."/>
            <person name="Martin J."/>
            <person name="Mayer C."/>
            <person name="Parker M."/>
            <person name="Quesneville H."/>
            <person name="Raymond J."/>
            <person name="Uhlig C."/>
            <person name="Valentin K.U."/>
            <person name="Worden A.Z."/>
            <person name="Armbrust E.V."/>
            <person name="Bowler C."/>
            <person name="Green B."/>
            <person name="Moulton V."/>
            <person name="Van Oosterhout C."/>
            <person name="Grigoriev I."/>
        </authorList>
    </citation>
    <scope>NUCLEOTIDE SEQUENCE [LARGE SCALE GENOMIC DNA]</scope>
    <source>
        <strain evidence="2 3">CCMP1102</strain>
    </source>
</reference>
<dbReference type="OrthoDB" id="44707at2759"/>
<evidence type="ECO:0000313" key="2">
    <source>
        <dbReference type="EMBL" id="OEU06619.1"/>
    </source>
</evidence>
<feature type="compositionally biased region" description="Polar residues" evidence="1">
    <location>
        <begin position="16"/>
        <end position="26"/>
    </location>
</feature>
<keyword evidence="3" id="KW-1185">Reference proteome</keyword>
<dbReference type="Gene3D" id="3.50.50.60">
    <property type="entry name" value="FAD/NAD(P)-binding domain"/>
    <property type="match status" value="1"/>
</dbReference>
<feature type="compositionally biased region" description="Low complexity" evidence="1">
    <location>
        <begin position="27"/>
        <end position="39"/>
    </location>
</feature>
<dbReference type="AlphaFoldDB" id="A0A1E7EL16"/>
<sequence>MCQLTSIVMQDKNRKNTTNKPQQEVKTNATIDNNDTNATPHIDKDNDGLAEEGNHDDVKELLIIGAGPHALTLLLRLLEPEPDFLTEKERSRRDHHTKNIRSNHDVRCHIKNLIRRGGTNTRRKSNDNNRQRKKKQQQRNENSKSKNVSSTPPPLQLNDVLEGKISIIDMHGDWMSGWKENFDAIKIKQLRSLMNAHADPYDHRSLEYYAEMMGRDNELILLRHLTQRDKNFSELFNDFHELLINAYGIDNIVEKGYVESICPKESSNCNDDEPIFETKINYGIDNGGIKIVKSKRIVCAMGPNFISFTPSWQKDIIVENNIKSLPSNRGVLSPTEIVPWLKKQKQRQHNNGKITSHKHDDENPLRILIVGGGITSAQLTLLVASSSWCESVTLLQRSTCLCRQFDVENEWMGAARGKYLDDFWSLDVNSRAARLKEARRGGSISPEIFIELCSIEKQIYLKEETEIAHVEWTTTTSTCNKEDDNKLNVTFDDGSPSEDYDMIWLSTGATNTIMHYPPLVSLEKILPLQLVNGLPVLSKDLSWLDGQVINTEQEEPAWKRLARTRCWCMGVLAGLELGPDSLNLVGARHGSVRVAQAIRRDMMKDFKT</sequence>
<dbReference type="Proteomes" id="UP000095751">
    <property type="component" value="Unassembled WGS sequence"/>
</dbReference>
<dbReference type="KEGG" id="fcy:FRACYDRAFT_254170"/>
<evidence type="ECO:0000256" key="1">
    <source>
        <dbReference type="SAM" id="MobiDB-lite"/>
    </source>
</evidence>
<dbReference type="PANTHER" id="PTHR38663:SF1">
    <property type="entry name" value="L-ORNITHINE N(5)-MONOOXYGENASE"/>
    <property type="match status" value="1"/>
</dbReference>
<name>A0A1E7EL16_9STRA</name>
<dbReference type="InterPro" id="IPR036188">
    <property type="entry name" value="FAD/NAD-bd_sf"/>
</dbReference>
<accession>A0A1E7EL16</accession>